<evidence type="ECO:0000313" key="10">
    <source>
        <dbReference type="Proteomes" id="UP000033024"/>
    </source>
</evidence>
<dbReference type="PANTHER" id="PTHR42836">
    <property type="entry name" value="7-CARBOXY-7-DEAZAGUANINE SYNTHASE"/>
    <property type="match status" value="1"/>
</dbReference>
<sequence length="254" mass="28508">MFAQAIIAHHWAQAKFGNHMKIINTQDPEKLVRERGILDVHSIFHTIQGEGPFCGQPAVFVRLAGCNLQCPGCDTNYTSNRKKMSHGDIWQEIVRVTGEAKTKLVVITGGEPFRQPEVVNFINYLIDMKGYRVQVETNGTMPIPRELNYNCVVVCSPKAAKVHPSVSARADAFKYVMKSGNVNEEDGLPLQALDHRATPFIARPPVHFKGNIYLQPMDEQDDDANKANAQAVVKYAIKHNYIVQLQIHKYLGVE</sequence>
<evidence type="ECO:0000256" key="6">
    <source>
        <dbReference type="ARBA" id="ARBA00023014"/>
    </source>
</evidence>
<evidence type="ECO:0000256" key="5">
    <source>
        <dbReference type="ARBA" id="ARBA00023004"/>
    </source>
</evidence>
<keyword evidence="1" id="KW-0004">4Fe-4S</keyword>
<keyword evidence="7" id="KW-0456">Lyase</keyword>
<dbReference type="SFLD" id="SFLDS00029">
    <property type="entry name" value="Radical_SAM"/>
    <property type="match status" value="1"/>
</dbReference>
<dbReference type="SUPFAM" id="SSF102114">
    <property type="entry name" value="Radical SAM enzymes"/>
    <property type="match status" value="1"/>
</dbReference>
<dbReference type="InterPro" id="IPR058240">
    <property type="entry name" value="rSAM_sf"/>
</dbReference>
<dbReference type="OrthoDB" id="5981at10239"/>
<evidence type="ECO:0000256" key="1">
    <source>
        <dbReference type="ARBA" id="ARBA00022485"/>
    </source>
</evidence>
<dbReference type="InterPro" id="IPR007197">
    <property type="entry name" value="rSAM"/>
</dbReference>
<reference evidence="9 10" key="1">
    <citation type="journal article" date="2015" name="Genome Announc.">
        <title>Complete Genome Sequences of Four Novel Escherichia coli Bacteriophages Belonging to New Phage Groups.</title>
        <authorList>
            <person name="Carstens A.B."/>
            <person name="Kot W."/>
            <person name="Hansen L.H."/>
        </authorList>
    </citation>
    <scope>NUCLEOTIDE SEQUENCE [LARGE SCALE GENOMIC DNA]</scope>
</reference>
<keyword evidence="5" id="KW-0408">Iron</keyword>
<dbReference type="CDD" id="cd01335">
    <property type="entry name" value="Radical_SAM"/>
    <property type="match status" value="1"/>
</dbReference>
<dbReference type="Proteomes" id="UP000033024">
    <property type="component" value="Segment"/>
</dbReference>
<protein>
    <submittedName>
        <fullName evidence="9">Queuosine Biosynthesis QueE Radical SAM</fullName>
    </submittedName>
</protein>
<reference evidence="10" key="2">
    <citation type="submission" date="2015-01" db="EMBL/GenBank/DDBJ databases">
        <title>Complete sequence of three novel 9g-like phages.</title>
        <authorList>
            <person name="Carstens A.B."/>
            <person name="Hansen L.H."/>
            <person name="Kot W."/>
        </authorList>
    </citation>
    <scope>NUCLEOTIDE SEQUENCE [LARGE SCALE GENOMIC DNA]</scope>
</reference>
<dbReference type="Gene3D" id="3.20.20.70">
    <property type="entry name" value="Aldolase class I"/>
    <property type="match status" value="1"/>
</dbReference>
<dbReference type="InterPro" id="IPR024924">
    <property type="entry name" value="7-CO-7-deazaguanine_synth-like"/>
</dbReference>
<keyword evidence="3" id="KW-0479">Metal-binding</keyword>
<dbReference type="PANTHER" id="PTHR42836:SF1">
    <property type="entry name" value="7-CARBOXY-7-DEAZAGUANINE SYNTHASE"/>
    <property type="match status" value="1"/>
</dbReference>
<dbReference type="GeneID" id="26643474"/>
<evidence type="ECO:0000259" key="8">
    <source>
        <dbReference type="PROSITE" id="PS51918"/>
    </source>
</evidence>
<dbReference type="GO" id="GO:0046872">
    <property type="term" value="F:metal ion binding"/>
    <property type="evidence" value="ECO:0007669"/>
    <property type="project" value="UniProtKB-KW"/>
</dbReference>
<evidence type="ECO:0000256" key="2">
    <source>
        <dbReference type="ARBA" id="ARBA00022691"/>
    </source>
</evidence>
<keyword evidence="10" id="KW-1185">Reference proteome</keyword>
<dbReference type="Pfam" id="PF04055">
    <property type="entry name" value="Radical_SAM"/>
    <property type="match status" value="1"/>
</dbReference>
<evidence type="ECO:0000256" key="7">
    <source>
        <dbReference type="ARBA" id="ARBA00023239"/>
    </source>
</evidence>
<accession>A0A0E3JSS8</accession>
<evidence type="ECO:0000256" key="4">
    <source>
        <dbReference type="ARBA" id="ARBA00022842"/>
    </source>
</evidence>
<proteinExistence type="inferred from homology"/>
<name>A0A0E3JSS8_9CAUD</name>
<dbReference type="InterPro" id="IPR013785">
    <property type="entry name" value="Aldolase_TIM"/>
</dbReference>
<feature type="domain" description="Radical SAM core" evidence="8">
    <location>
        <begin position="53"/>
        <end position="254"/>
    </location>
</feature>
<dbReference type="PROSITE" id="PS51918">
    <property type="entry name" value="RADICAL_SAM"/>
    <property type="match status" value="1"/>
</dbReference>
<dbReference type="RefSeq" id="YP_009216975.1">
    <property type="nucleotide sequence ID" value="NC_028997.1"/>
</dbReference>
<dbReference type="GO" id="GO:0051539">
    <property type="term" value="F:4 iron, 4 sulfur cluster binding"/>
    <property type="evidence" value="ECO:0007669"/>
    <property type="project" value="UniProtKB-KW"/>
</dbReference>
<dbReference type="HAMAP" id="MF_00917">
    <property type="entry name" value="QueE"/>
    <property type="match status" value="1"/>
</dbReference>
<organism evidence="9 10">
    <name type="scientific">Enterobacteria phage JenP2</name>
    <dbReference type="NCBI Taxonomy" id="1610838"/>
    <lineage>
        <taxon>Viruses</taxon>
        <taxon>Duplodnaviria</taxon>
        <taxon>Heunggongvirae</taxon>
        <taxon>Uroviricota</taxon>
        <taxon>Caudoviricetes</taxon>
        <taxon>Queuovirinae</taxon>
        <taxon>Nonagvirus</taxon>
        <taxon>Nonagvirus JenP2</taxon>
    </lineage>
</organism>
<keyword evidence="2" id="KW-0949">S-adenosyl-L-methionine</keyword>
<dbReference type="KEGG" id="vg:26643474"/>
<evidence type="ECO:0000313" key="9">
    <source>
        <dbReference type="EMBL" id="AKA60990.1"/>
    </source>
</evidence>
<keyword evidence="4" id="KW-0460">Magnesium</keyword>
<dbReference type="GO" id="GO:0016829">
    <property type="term" value="F:lyase activity"/>
    <property type="evidence" value="ECO:0007669"/>
    <property type="project" value="UniProtKB-KW"/>
</dbReference>
<keyword evidence="6" id="KW-0411">Iron-sulfur</keyword>
<evidence type="ECO:0000256" key="3">
    <source>
        <dbReference type="ARBA" id="ARBA00022723"/>
    </source>
</evidence>
<dbReference type="PIRSF" id="PIRSF000370">
    <property type="entry name" value="QueE"/>
    <property type="match status" value="1"/>
</dbReference>
<dbReference type="EMBL" id="KP719133">
    <property type="protein sequence ID" value="AKA60990.1"/>
    <property type="molecule type" value="Genomic_DNA"/>
</dbReference>